<organism evidence="2 3">
    <name type="scientific">Aquipseudomonas ullengensis</name>
    <dbReference type="NCBI Taxonomy" id="2759166"/>
    <lineage>
        <taxon>Bacteria</taxon>
        <taxon>Pseudomonadati</taxon>
        <taxon>Pseudomonadota</taxon>
        <taxon>Gammaproteobacteria</taxon>
        <taxon>Pseudomonadales</taxon>
        <taxon>Pseudomonadaceae</taxon>
        <taxon>Aquipseudomonas</taxon>
    </lineage>
</organism>
<comment type="caution">
    <text evidence="2">The sequence shown here is derived from an EMBL/GenBank/DDBJ whole genome shotgun (WGS) entry which is preliminary data.</text>
</comment>
<reference evidence="2 3" key="1">
    <citation type="submission" date="2020-08" db="EMBL/GenBank/DDBJ databases">
        <authorList>
            <person name="Kim C.M."/>
        </authorList>
    </citation>
    <scope>NUCLEOTIDE SEQUENCE [LARGE SCALE GENOMIC DNA]</scope>
    <source>
        <strain evidence="2 3">UL070</strain>
    </source>
</reference>
<dbReference type="Pfam" id="PF13490">
    <property type="entry name" value="zf-HC2"/>
    <property type="match status" value="1"/>
</dbReference>
<dbReference type="InterPro" id="IPR027383">
    <property type="entry name" value="Znf_put"/>
</dbReference>
<gene>
    <name evidence="2" type="ORF">H3H51_07830</name>
</gene>
<protein>
    <submittedName>
        <fullName evidence="2">Zf-HC2 domain-containing protein</fullName>
    </submittedName>
</protein>
<dbReference type="RefSeq" id="WP_183088489.1">
    <property type="nucleotide sequence ID" value="NZ_JACJUD010000002.1"/>
</dbReference>
<keyword evidence="3" id="KW-1185">Reference proteome</keyword>
<name>A0A7W4LKM1_9GAMM</name>
<feature type="domain" description="Putative zinc-finger" evidence="1">
    <location>
        <begin position="4"/>
        <end position="38"/>
    </location>
</feature>
<evidence type="ECO:0000259" key="1">
    <source>
        <dbReference type="Pfam" id="PF13490"/>
    </source>
</evidence>
<dbReference type="AlphaFoldDB" id="A0A7W4LKM1"/>
<sequence length="79" mass="9188">MLTCQELVAHSSDFLDGQLGFRERLAVRVHLASCRNCRRFIRQMRVTQAVLRTLPDEVIPELDSLAERLAQQRREPPQD</sequence>
<proteinExistence type="predicted"/>
<dbReference type="EMBL" id="JACJUD010000002">
    <property type="protein sequence ID" value="MBB2494929.1"/>
    <property type="molecule type" value="Genomic_DNA"/>
</dbReference>
<dbReference type="Gene3D" id="1.10.10.1320">
    <property type="entry name" value="Anti-sigma factor, zinc-finger domain"/>
    <property type="match status" value="1"/>
</dbReference>
<evidence type="ECO:0000313" key="2">
    <source>
        <dbReference type="EMBL" id="MBB2494929.1"/>
    </source>
</evidence>
<evidence type="ECO:0000313" key="3">
    <source>
        <dbReference type="Proteomes" id="UP000542720"/>
    </source>
</evidence>
<accession>A0A7W4LKM1</accession>
<dbReference type="InterPro" id="IPR041916">
    <property type="entry name" value="Anti_sigma_zinc_sf"/>
</dbReference>
<dbReference type="Proteomes" id="UP000542720">
    <property type="component" value="Unassembled WGS sequence"/>
</dbReference>